<keyword evidence="2" id="KW-0238">DNA-binding</keyword>
<dbReference type="PATRIC" id="fig|52689.4.peg.3590"/>
<dbReference type="Pfam" id="PF01380">
    <property type="entry name" value="SIS"/>
    <property type="match status" value="1"/>
</dbReference>
<dbReference type="GO" id="GO:0097367">
    <property type="term" value="F:carbohydrate derivative binding"/>
    <property type="evidence" value="ECO:0007669"/>
    <property type="project" value="InterPro"/>
</dbReference>
<dbReference type="Pfam" id="PF01418">
    <property type="entry name" value="HTH_6"/>
    <property type="match status" value="1"/>
</dbReference>
<accession>A0A0L6U3T9</accession>
<dbReference type="GO" id="GO:1901135">
    <property type="term" value="P:carbohydrate derivative metabolic process"/>
    <property type="evidence" value="ECO:0007669"/>
    <property type="project" value="InterPro"/>
</dbReference>
<evidence type="ECO:0000259" key="5">
    <source>
        <dbReference type="PROSITE" id="PS51464"/>
    </source>
</evidence>
<keyword evidence="1" id="KW-0805">Transcription regulation</keyword>
<dbReference type="InterPro" id="IPR046348">
    <property type="entry name" value="SIS_dom_sf"/>
</dbReference>
<dbReference type="PROSITE" id="PS51464">
    <property type="entry name" value="SIS"/>
    <property type="match status" value="1"/>
</dbReference>
<dbReference type="EMBL" id="LGYO01000007">
    <property type="protein sequence ID" value="KNZ43183.1"/>
    <property type="molecule type" value="Genomic_DNA"/>
</dbReference>
<dbReference type="InterPro" id="IPR000281">
    <property type="entry name" value="HTH_RpiR"/>
</dbReference>
<dbReference type="CDD" id="cd05013">
    <property type="entry name" value="SIS_RpiR"/>
    <property type="match status" value="1"/>
</dbReference>
<evidence type="ECO:0000259" key="4">
    <source>
        <dbReference type="PROSITE" id="PS51071"/>
    </source>
</evidence>
<dbReference type="InterPro" id="IPR047640">
    <property type="entry name" value="RpiR-like"/>
</dbReference>
<dbReference type="SUPFAM" id="SSF46689">
    <property type="entry name" value="Homeodomain-like"/>
    <property type="match status" value="1"/>
</dbReference>
<dbReference type="InterPro" id="IPR035472">
    <property type="entry name" value="RpiR-like_SIS"/>
</dbReference>
<dbReference type="PROSITE" id="PS51071">
    <property type="entry name" value="HTH_RPIR"/>
    <property type="match status" value="1"/>
</dbReference>
<evidence type="ECO:0000256" key="2">
    <source>
        <dbReference type="ARBA" id="ARBA00023125"/>
    </source>
</evidence>
<proteinExistence type="predicted"/>
<dbReference type="STRING" id="52689.AKG39_03300"/>
<dbReference type="GO" id="GO:0003677">
    <property type="term" value="F:DNA binding"/>
    <property type="evidence" value="ECO:0007669"/>
    <property type="project" value="UniProtKB-KW"/>
</dbReference>
<evidence type="ECO:0000313" key="6">
    <source>
        <dbReference type="EMBL" id="KNZ43183.1"/>
    </source>
</evidence>
<dbReference type="GO" id="GO:0003700">
    <property type="term" value="F:DNA-binding transcription factor activity"/>
    <property type="evidence" value="ECO:0007669"/>
    <property type="project" value="InterPro"/>
</dbReference>
<feature type="domain" description="HTH rpiR-type" evidence="4">
    <location>
        <begin position="5"/>
        <end position="81"/>
    </location>
</feature>
<feature type="domain" description="SIS" evidence="5">
    <location>
        <begin position="126"/>
        <end position="266"/>
    </location>
</feature>
<dbReference type="InterPro" id="IPR009057">
    <property type="entry name" value="Homeodomain-like_sf"/>
</dbReference>
<dbReference type="Gene3D" id="3.40.50.10490">
    <property type="entry name" value="Glucose-6-phosphate isomerase like protein, domain 1"/>
    <property type="match status" value="1"/>
</dbReference>
<reference evidence="7" key="1">
    <citation type="submission" date="2015-07" db="EMBL/GenBank/DDBJ databases">
        <title>Draft genome sequence of Acetobacterium bakii DSM 8293, a potential psychrophilic chemical producer through syngas fermentation.</title>
        <authorList>
            <person name="Song Y."/>
            <person name="Hwang S."/>
            <person name="Cho B.-K."/>
        </authorList>
    </citation>
    <scope>NUCLEOTIDE SEQUENCE [LARGE SCALE GENOMIC DNA]</scope>
    <source>
        <strain evidence="7">DSM 8239</strain>
    </source>
</reference>
<keyword evidence="7" id="KW-1185">Reference proteome</keyword>
<gene>
    <name evidence="6" type="ORF">AKG39_03300</name>
</gene>
<sequence>MFLLISLLTALRTKYNLFSSTQKVVANYILDHPDTVSLLSITDLARKCNTSETTVMRLLKKLDYSSYQIFRINLAKEFSSSPAESIIEEILGDDDIGSIKKKVIGHTITAINDLDYYLKDDVIEKALDFIMSSKRLLFYGVGASASIAADAMHKFAKIGLNVCSYPDPHLMNIICSHASSDDVLIAVSHTGESLEVLNTVSLAQKKGAKIIGLTSFSNSTLAQKSDIFLSSSTNDKKYHSEAMASRIVQLAIIDILYLCAFMRNEAEYFDALSESRDAVGLSKT</sequence>
<dbReference type="InterPro" id="IPR001347">
    <property type="entry name" value="SIS_dom"/>
</dbReference>
<evidence type="ECO:0000256" key="3">
    <source>
        <dbReference type="ARBA" id="ARBA00023163"/>
    </source>
</evidence>
<name>A0A0L6U3T9_9FIRM</name>
<dbReference type="Gene3D" id="1.10.10.10">
    <property type="entry name" value="Winged helix-like DNA-binding domain superfamily/Winged helix DNA-binding domain"/>
    <property type="match status" value="1"/>
</dbReference>
<keyword evidence="3" id="KW-0804">Transcription</keyword>
<comment type="caution">
    <text evidence="6">The sequence shown here is derived from an EMBL/GenBank/DDBJ whole genome shotgun (WGS) entry which is preliminary data.</text>
</comment>
<dbReference type="PANTHER" id="PTHR30514">
    <property type="entry name" value="GLUCOKINASE"/>
    <property type="match status" value="1"/>
</dbReference>
<dbReference type="InterPro" id="IPR036388">
    <property type="entry name" value="WH-like_DNA-bd_sf"/>
</dbReference>
<organism evidence="6 7">
    <name type="scientific">Acetobacterium bakii</name>
    <dbReference type="NCBI Taxonomy" id="52689"/>
    <lineage>
        <taxon>Bacteria</taxon>
        <taxon>Bacillati</taxon>
        <taxon>Bacillota</taxon>
        <taxon>Clostridia</taxon>
        <taxon>Eubacteriales</taxon>
        <taxon>Eubacteriaceae</taxon>
        <taxon>Acetobacterium</taxon>
    </lineage>
</organism>
<evidence type="ECO:0000313" key="7">
    <source>
        <dbReference type="Proteomes" id="UP000036873"/>
    </source>
</evidence>
<dbReference type="SUPFAM" id="SSF53697">
    <property type="entry name" value="SIS domain"/>
    <property type="match status" value="1"/>
</dbReference>
<dbReference type="AlphaFoldDB" id="A0A0L6U3T9"/>
<protein>
    <submittedName>
        <fullName evidence="6">RpiR family transcriptional regulator</fullName>
    </submittedName>
</protein>
<dbReference type="PANTHER" id="PTHR30514:SF1">
    <property type="entry name" value="HTH-TYPE TRANSCRIPTIONAL REGULATOR HEXR-RELATED"/>
    <property type="match status" value="1"/>
</dbReference>
<evidence type="ECO:0000256" key="1">
    <source>
        <dbReference type="ARBA" id="ARBA00023015"/>
    </source>
</evidence>
<dbReference type="Proteomes" id="UP000036873">
    <property type="component" value="Unassembled WGS sequence"/>
</dbReference>